<accession>A0A0E9NS57</accession>
<dbReference type="EMBL" id="BACD03000071">
    <property type="protein sequence ID" value="GAO52486.1"/>
    <property type="molecule type" value="Genomic_DNA"/>
</dbReference>
<keyword evidence="2" id="KW-1185">Reference proteome</keyword>
<evidence type="ECO:0000313" key="2">
    <source>
        <dbReference type="Proteomes" id="UP000033140"/>
    </source>
</evidence>
<evidence type="ECO:0000313" key="1">
    <source>
        <dbReference type="EMBL" id="GAO52486.1"/>
    </source>
</evidence>
<gene>
    <name evidence="1" type="ORF">G7K_6561-t1</name>
</gene>
<comment type="caution">
    <text evidence="1">The sequence shown here is derived from an EMBL/GenBank/DDBJ whole genome shotgun (WGS) entry which is preliminary data.</text>
</comment>
<sequence>MKCMLRRRLVLVLNGLPENDDVPHRLYTRYPIHVYPRPPFTGSPALYRRAFALTLSKPVSTAATVPRARPNRDRTEGNKERFIGGERLRRIRLHARILDSATAGWRGTMDRYLHVFCRTLRNCCFVGGCGAVADSPAGAGKEIRAHNGNGTSYRTRRRCIWRWV</sequence>
<dbReference type="Proteomes" id="UP000033140">
    <property type="component" value="Unassembled WGS sequence"/>
</dbReference>
<reference evidence="1 2" key="1">
    <citation type="journal article" date="2011" name="J. Gen. Appl. Microbiol.">
        <title>Draft genome sequencing of the enigmatic yeast Saitoella complicata.</title>
        <authorList>
            <person name="Nishida H."/>
            <person name="Hamamoto M."/>
            <person name="Sugiyama J."/>
        </authorList>
    </citation>
    <scope>NUCLEOTIDE SEQUENCE [LARGE SCALE GENOMIC DNA]</scope>
    <source>
        <strain evidence="1 2">NRRL Y-17804</strain>
    </source>
</reference>
<reference evidence="1 2" key="3">
    <citation type="journal article" date="2015" name="Genome Announc.">
        <title>Draft Genome Sequence of the Archiascomycetous Yeast Saitoella complicata.</title>
        <authorList>
            <person name="Yamauchi K."/>
            <person name="Kondo S."/>
            <person name="Hamamoto M."/>
            <person name="Takahashi Y."/>
            <person name="Ogura Y."/>
            <person name="Hayashi T."/>
            <person name="Nishida H."/>
        </authorList>
    </citation>
    <scope>NUCLEOTIDE SEQUENCE [LARGE SCALE GENOMIC DNA]</scope>
    <source>
        <strain evidence="1 2">NRRL Y-17804</strain>
    </source>
</reference>
<protein>
    <submittedName>
        <fullName evidence="1">Uncharacterized protein</fullName>
    </submittedName>
</protein>
<proteinExistence type="predicted"/>
<reference evidence="1 2" key="2">
    <citation type="journal article" date="2014" name="J. Gen. Appl. Microbiol.">
        <title>The early diverging ascomycetous budding yeast Saitoella complicata has three histone deacetylases belonging to the Clr6, Hos2, and Rpd3 lineages.</title>
        <authorList>
            <person name="Nishida H."/>
            <person name="Matsumoto T."/>
            <person name="Kondo S."/>
            <person name="Hamamoto M."/>
            <person name="Yoshikawa H."/>
        </authorList>
    </citation>
    <scope>NUCLEOTIDE SEQUENCE [LARGE SCALE GENOMIC DNA]</scope>
    <source>
        <strain evidence="1 2">NRRL Y-17804</strain>
    </source>
</reference>
<organism evidence="1 2">
    <name type="scientific">Saitoella complicata (strain BCRC 22490 / CBS 7301 / JCM 7358 / NBRC 10748 / NRRL Y-17804)</name>
    <dbReference type="NCBI Taxonomy" id="698492"/>
    <lineage>
        <taxon>Eukaryota</taxon>
        <taxon>Fungi</taxon>
        <taxon>Dikarya</taxon>
        <taxon>Ascomycota</taxon>
        <taxon>Taphrinomycotina</taxon>
        <taxon>Taphrinomycotina incertae sedis</taxon>
        <taxon>Saitoella</taxon>
    </lineage>
</organism>
<name>A0A0E9NS57_SAICN</name>
<dbReference type="AlphaFoldDB" id="A0A0E9NS57"/>